<dbReference type="InterPro" id="IPR012338">
    <property type="entry name" value="Beta-lactam/transpept-like"/>
</dbReference>
<dbReference type="AlphaFoldDB" id="A0A9W8USE7"/>
<dbReference type="GeneID" id="80892884"/>
<evidence type="ECO:0000256" key="2">
    <source>
        <dbReference type="SAM" id="MobiDB-lite"/>
    </source>
</evidence>
<dbReference type="InterPro" id="IPR050491">
    <property type="entry name" value="AmpC-like"/>
</dbReference>
<protein>
    <recommendedName>
        <fullName evidence="3">Beta-lactamase-related domain-containing protein</fullName>
    </recommendedName>
</protein>
<dbReference type="InterPro" id="IPR001466">
    <property type="entry name" value="Beta-lactam-related"/>
</dbReference>
<dbReference type="PANTHER" id="PTHR46825:SF9">
    <property type="entry name" value="BETA-LACTAMASE-RELATED DOMAIN-CONTAINING PROTEIN"/>
    <property type="match status" value="1"/>
</dbReference>
<dbReference type="Pfam" id="PF00144">
    <property type="entry name" value="Beta-lactamase"/>
    <property type="match status" value="1"/>
</dbReference>
<keyword evidence="5" id="KW-1185">Reference proteome</keyword>
<evidence type="ECO:0000256" key="1">
    <source>
        <dbReference type="ARBA" id="ARBA00038215"/>
    </source>
</evidence>
<evidence type="ECO:0000313" key="4">
    <source>
        <dbReference type="EMBL" id="KAJ4164034.1"/>
    </source>
</evidence>
<dbReference type="SUPFAM" id="SSF56601">
    <property type="entry name" value="beta-lactamase/transpeptidase-like"/>
    <property type="match status" value="1"/>
</dbReference>
<sequence length="238" mass="26323">MEYFQSDLFDTKVTDLMDQLRVPGLSIAVLHGNKTASKAYGVISVASNTPCTANSLFDIASSSKILTAISVALLVEDAKHPSVTFDTPVTQLLSDDFVLSDAEYTKSVTIDDMLSHRTGLPRQEHILPSHRLVETDETNKSSHDSSYFGVNAERPDDARSVTRNLRNLQLVAPIRSRHIYSNIMYTVATHLVETQTDMSFSDFLAARLFAPLHMSSSSLQPSESRQRGFGERISSGHM</sequence>
<feature type="region of interest" description="Disordered" evidence="2">
    <location>
        <begin position="215"/>
        <end position="238"/>
    </location>
</feature>
<name>A0A9W8USE7_AKAMU</name>
<comment type="caution">
    <text evidence="4">The sequence shown here is derived from an EMBL/GenBank/DDBJ whole genome shotgun (WGS) entry which is preliminary data.</text>
</comment>
<dbReference type="PANTHER" id="PTHR46825">
    <property type="entry name" value="D-ALANYL-D-ALANINE-CARBOXYPEPTIDASE/ENDOPEPTIDASE AMPH"/>
    <property type="match status" value="1"/>
</dbReference>
<evidence type="ECO:0000313" key="5">
    <source>
        <dbReference type="Proteomes" id="UP001144673"/>
    </source>
</evidence>
<reference evidence="4" key="1">
    <citation type="journal article" date="2023" name="Access Microbiol">
        <title>De-novo genome assembly for Akanthomyces muscarius, a biocontrol agent of insect agricultural pests.</title>
        <authorList>
            <person name="Erdos Z."/>
            <person name="Studholme D.J."/>
            <person name="Raymond B."/>
            <person name="Sharma M."/>
        </authorList>
    </citation>
    <scope>NUCLEOTIDE SEQUENCE</scope>
    <source>
        <strain evidence="4">Ve6</strain>
    </source>
</reference>
<dbReference type="RefSeq" id="XP_056058949.1">
    <property type="nucleotide sequence ID" value="XM_056203495.1"/>
</dbReference>
<dbReference type="Proteomes" id="UP001144673">
    <property type="component" value="Chromosome 1"/>
</dbReference>
<organism evidence="4 5">
    <name type="scientific">Akanthomyces muscarius</name>
    <name type="common">Entomopathogenic fungus</name>
    <name type="synonym">Lecanicillium muscarium</name>
    <dbReference type="NCBI Taxonomy" id="2231603"/>
    <lineage>
        <taxon>Eukaryota</taxon>
        <taxon>Fungi</taxon>
        <taxon>Dikarya</taxon>
        <taxon>Ascomycota</taxon>
        <taxon>Pezizomycotina</taxon>
        <taxon>Sordariomycetes</taxon>
        <taxon>Hypocreomycetidae</taxon>
        <taxon>Hypocreales</taxon>
        <taxon>Cordycipitaceae</taxon>
        <taxon>Akanthomyces</taxon>
    </lineage>
</organism>
<evidence type="ECO:0000259" key="3">
    <source>
        <dbReference type="Pfam" id="PF00144"/>
    </source>
</evidence>
<dbReference type="Gene3D" id="3.40.710.10">
    <property type="entry name" value="DD-peptidase/beta-lactamase superfamily"/>
    <property type="match status" value="1"/>
</dbReference>
<accession>A0A9W8USE7</accession>
<dbReference type="EMBL" id="JAJHUN010000001">
    <property type="protein sequence ID" value="KAJ4164034.1"/>
    <property type="molecule type" value="Genomic_DNA"/>
</dbReference>
<gene>
    <name evidence="4" type="ORF">LMH87_005725</name>
</gene>
<proteinExistence type="inferred from homology"/>
<feature type="domain" description="Beta-lactamase-related" evidence="3">
    <location>
        <begin position="9"/>
        <end position="227"/>
    </location>
</feature>
<comment type="similarity">
    <text evidence="1">Belongs to the peptidase S12 family.</text>
</comment>